<keyword evidence="3" id="KW-1185">Reference proteome</keyword>
<feature type="transmembrane region" description="Helical" evidence="1">
    <location>
        <begin position="76"/>
        <end position="93"/>
    </location>
</feature>
<evidence type="ECO:0000313" key="3">
    <source>
        <dbReference type="Proteomes" id="UP000216498"/>
    </source>
</evidence>
<reference evidence="2 3" key="1">
    <citation type="submission" date="2017-08" db="EMBL/GenBank/DDBJ databases">
        <title>Virgibacillus indicus sp. nov. and Virgibacillus profoundi sp. nov, two moderately halophilic bacteria isolated from marine sediment by using the Microfluidic Streak Plate.</title>
        <authorList>
            <person name="Xu B."/>
            <person name="Hu B."/>
            <person name="Wang J."/>
            <person name="Zhu Y."/>
            <person name="Huang L."/>
            <person name="Du W."/>
            <person name="Huang Y."/>
        </authorList>
    </citation>
    <scope>NUCLEOTIDE SEQUENCE [LARGE SCALE GENOMIC DNA]</scope>
    <source>
        <strain evidence="2 3">IO3-P2-C2</strain>
    </source>
</reference>
<feature type="transmembrane region" description="Helical" evidence="1">
    <location>
        <begin position="38"/>
        <end position="55"/>
    </location>
</feature>
<keyword evidence="1" id="KW-0812">Transmembrane</keyword>
<feature type="transmembrane region" description="Helical" evidence="1">
    <location>
        <begin position="7"/>
        <end position="26"/>
    </location>
</feature>
<accession>A0A265N5K2</accession>
<evidence type="ECO:0000313" key="2">
    <source>
        <dbReference type="EMBL" id="OZU87137.1"/>
    </source>
</evidence>
<dbReference type="AlphaFoldDB" id="A0A265N5K2"/>
<protein>
    <submittedName>
        <fullName evidence="2">Uncharacterized protein</fullName>
    </submittedName>
</protein>
<evidence type="ECO:0000256" key="1">
    <source>
        <dbReference type="SAM" id="Phobius"/>
    </source>
</evidence>
<organism evidence="2 3">
    <name type="scientific">Virgibacillus indicus</name>
    <dbReference type="NCBI Taxonomy" id="2024554"/>
    <lineage>
        <taxon>Bacteria</taxon>
        <taxon>Bacillati</taxon>
        <taxon>Bacillota</taxon>
        <taxon>Bacilli</taxon>
        <taxon>Bacillales</taxon>
        <taxon>Bacillaceae</taxon>
        <taxon>Virgibacillus</taxon>
    </lineage>
</organism>
<name>A0A265N5K2_9BACI</name>
<gene>
    <name evidence="2" type="ORF">CIL03_18300</name>
</gene>
<dbReference type="EMBL" id="NPMS01000014">
    <property type="protein sequence ID" value="OZU87137.1"/>
    <property type="molecule type" value="Genomic_DNA"/>
</dbReference>
<comment type="caution">
    <text evidence="2">The sequence shown here is derived from an EMBL/GenBank/DDBJ whole genome shotgun (WGS) entry which is preliminary data.</text>
</comment>
<dbReference type="Proteomes" id="UP000216498">
    <property type="component" value="Unassembled WGS sequence"/>
</dbReference>
<keyword evidence="1" id="KW-1133">Transmembrane helix</keyword>
<proteinExistence type="predicted"/>
<dbReference type="RefSeq" id="WP_094887328.1">
    <property type="nucleotide sequence ID" value="NZ_NPMS01000014.1"/>
</dbReference>
<dbReference type="OrthoDB" id="2428268at2"/>
<keyword evidence="1" id="KW-0472">Membrane</keyword>
<sequence>MRVFLELFRIILILAVLGGLGWFILSQVYSNNLAAEDYQWLGAVGIYLILFVFYRNKLQFTGWYKGKGRTKLSMKVSLLMFIAAIVLIAAPFFL</sequence>